<keyword evidence="2" id="KW-0812">Transmembrane</keyword>
<organism evidence="3 4">
    <name type="scientific">Mycena alexandri</name>
    <dbReference type="NCBI Taxonomy" id="1745969"/>
    <lineage>
        <taxon>Eukaryota</taxon>
        <taxon>Fungi</taxon>
        <taxon>Dikarya</taxon>
        <taxon>Basidiomycota</taxon>
        <taxon>Agaricomycotina</taxon>
        <taxon>Agaricomycetes</taxon>
        <taxon>Agaricomycetidae</taxon>
        <taxon>Agaricales</taxon>
        <taxon>Marasmiineae</taxon>
        <taxon>Mycenaceae</taxon>
        <taxon>Mycena</taxon>
    </lineage>
</organism>
<evidence type="ECO:0000256" key="2">
    <source>
        <dbReference type="SAM" id="Phobius"/>
    </source>
</evidence>
<keyword evidence="2" id="KW-0472">Membrane</keyword>
<feature type="compositionally biased region" description="Basic and acidic residues" evidence="1">
    <location>
        <begin position="62"/>
        <end position="78"/>
    </location>
</feature>
<keyword evidence="4" id="KW-1185">Reference proteome</keyword>
<protein>
    <submittedName>
        <fullName evidence="3">Uncharacterized protein</fullName>
    </submittedName>
</protein>
<evidence type="ECO:0000313" key="3">
    <source>
        <dbReference type="EMBL" id="KAJ7022204.1"/>
    </source>
</evidence>
<evidence type="ECO:0000313" key="4">
    <source>
        <dbReference type="Proteomes" id="UP001218188"/>
    </source>
</evidence>
<evidence type="ECO:0000256" key="1">
    <source>
        <dbReference type="SAM" id="MobiDB-lite"/>
    </source>
</evidence>
<feature type="region of interest" description="Disordered" evidence="1">
    <location>
        <begin position="61"/>
        <end position="153"/>
    </location>
</feature>
<keyword evidence="2" id="KW-1133">Transmembrane helix</keyword>
<dbReference type="Proteomes" id="UP001218188">
    <property type="component" value="Unassembled WGS sequence"/>
</dbReference>
<name>A0AAD6S6Q3_9AGAR</name>
<dbReference type="EMBL" id="JARJCM010000214">
    <property type="protein sequence ID" value="KAJ7022204.1"/>
    <property type="molecule type" value="Genomic_DNA"/>
</dbReference>
<gene>
    <name evidence="3" type="ORF">C8F04DRAFT_1311574</name>
</gene>
<sequence length="252" mass="27963">MPSRAYARKISASISNDLAGSDDDMNDADAILVVDFYIYILDFIVLCVLCAPFRACAPHSAARVDDEEKEESDGKDAQEGSEDGSQDEEEEDFDGEEGSDEGSRSSDGEEEVVVVPKKRKRGSKNKIDSESESEVLPKKKHKKNVSSTAEESPAPREIEYNILLYTPAQMKLKKSSRAPGTEIFTLKSDETWPTLRTYCSITTISSRGVSDPIRPNDEDKYEYLIKKALLIVKNPNVKIVTIVTIVHATYAT</sequence>
<proteinExistence type="predicted"/>
<accession>A0AAD6S6Q3</accession>
<feature type="compositionally biased region" description="Acidic residues" evidence="1">
    <location>
        <begin position="79"/>
        <end position="100"/>
    </location>
</feature>
<comment type="caution">
    <text evidence="3">The sequence shown here is derived from an EMBL/GenBank/DDBJ whole genome shotgun (WGS) entry which is preliminary data.</text>
</comment>
<dbReference type="AlphaFoldDB" id="A0AAD6S6Q3"/>
<feature type="transmembrane region" description="Helical" evidence="2">
    <location>
        <begin position="30"/>
        <end position="53"/>
    </location>
</feature>
<reference evidence="3" key="1">
    <citation type="submission" date="2023-03" db="EMBL/GenBank/DDBJ databases">
        <title>Massive genome expansion in bonnet fungi (Mycena s.s.) driven by repeated elements and novel gene families across ecological guilds.</title>
        <authorList>
            <consortium name="Lawrence Berkeley National Laboratory"/>
            <person name="Harder C.B."/>
            <person name="Miyauchi S."/>
            <person name="Viragh M."/>
            <person name="Kuo A."/>
            <person name="Thoen E."/>
            <person name="Andreopoulos B."/>
            <person name="Lu D."/>
            <person name="Skrede I."/>
            <person name="Drula E."/>
            <person name="Henrissat B."/>
            <person name="Morin E."/>
            <person name="Kohler A."/>
            <person name="Barry K."/>
            <person name="LaButti K."/>
            <person name="Morin E."/>
            <person name="Salamov A."/>
            <person name="Lipzen A."/>
            <person name="Mereny Z."/>
            <person name="Hegedus B."/>
            <person name="Baldrian P."/>
            <person name="Stursova M."/>
            <person name="Weitz H."/>
            <person name="Taylor A."/>
            <person name="Grigoriev I.V."/>
            <person name="Nagy L.G."/>
            <person name="Martin F."/>
            <person name="Kauserud H."/>
        </authorList>
    </citation>
    <scope>NUCLEOTIDE SEQUENCE</scope>
    <source>
        <strain evidence="3">CBHHK200</strain>
    </source>
</reference>